<organism evidence="2 3">
    <name type="scientific">Stylosanthes scabra</name>
    <dbReference type="NCBI Taxonomy" id="79078"/>
    <lineage>
        <taxon>Eukaryota</taxon>
        <taxon>Viridiplantae</taxon>
        <taxon>Streptophyta</taxon>
        <taxon>Embryophyta</taxon>
        <taxon>Tracheophyta</taxon>
        <taxon>Spermatophyta</taxon>
        <taxon>Magnoliopsida</taxon>
        <taxon>eudicotyledons</taxon>
        <taxon>Gunneridae</taxon>
        <taxon>Pentapetalae</taxon>
        <taxon>rosids</taxon>
        <taxon>fabids</taxon>
        <taxon>Fabales</taxon>
        <taxon>Fabaceae</taxon>
        <taxon>Papilionoideae</taxon>
        <taxon>50 kb inversion clade</taxon>
        <taxon>dalbergioids sensu lato</taxon>
        <taxon>Dalbergieae</taxon>
        <taxon>Pterocarpus clade</taxon>
        <taxon>Stylosanthes</taxon>
    </lineage>
</organism>
<feature type="compositionally biased region" description="Basic and acidic residues" evidence="1">
    <location>
        <begin position="244"/>
        <end position="254"/>
    </location>
</feature>
<evidence type="ECO:0000313" key="2">
    <source>
        <dbReference type="EMBL" id="MED6112327.1"/>
    </source>
</evidence>
<evidence type="ECO:0000256" key="1">
    <source>
        <dbReference type="SAM" id="MobiDB-lite"/>
    </source>
</evidence>
<sequence length="254" mass="28681">MAVSIQAFNRWDMYLSTSDERDPRLVQYRVQIDRLQPSKSLQLIWETYLSEDVATISHLGIFDQRHDIPRPPMNIDFLHNKDGRGGDRWFPNTYQTWHAIWDAREEHVMIIPRFLDSGPSEVYLRWWFLIGKRFLSGDAAPPDARLMQVSMVDDVPDNQRLERRLGFVACLRQALDAVVGRDVKRTDKRAGPTGLTHFHDPTRQGGKGGTGQGARGDGADGGGDGAGGGDDQPDRGWGYGPGGRSEKKTMFRCR</sequence>
<name>A0ABU6QKI0_9FABA</name>
<proteinExistence type="predicted"/>
<dbReference type="EMBL" id="JASCZI010000540">
    <property type="protein sequence ID" value="MED6112327.1"/>
    <property type="molecule type" value="Genomic_DNA"/>
</dbReference>
<evidence type="ECO:0000313" key="3">
    <source>
        <dbReference type="Proteomes" id="UP001341840"/>
    </source>
</evidence>
<feature type="compositionally biased region" description="Gly residues" evidence="1">
    <location>
        <begin position="205"/>
        <end position="230"/>
    </location>
</feature>
<protein>
    <recommendedName>
        <fullName evidence="4">Aminotransferase-like plant mobile domain-containing protein</fullName>
    </recommendedName>
</protein>
<comment type="caution">
    <text evidence="2">The sequence shown here is derived from an EMBL/GenBank/DDBJ whole genome shotgun (WGS) entry which is preliminary data.</text>
</comment>
<gene>
    <name evidence="2" type="ORF">PIB30_060682</name>
</gene>
<evidence type="ECO:0008006" key="4">
    <source>
        <dbReference type="Google" id="ProtNLM"/>
    </source>
</evidence>
<reference evidence="2 3" key="1">
    <citation type="journal article" date="2023" name="Plants (Basel)">
        <title>Bridging the Gap: Combining Genomics and Transcriptomics Approaches to Understand Stylosanthes scabra, an Orphan Legume from the Brazilian Caatinga.</title>
        <authorList>
            <person name="Ferreira-Neto J.R.C."/>
            <person name="da Silva M.D."/>
            <person name="Binneck E."/>
            <person name="de Melo N.F."/>
            <person name="da Silva R.H."/>
            <person name="de Melo A.L.T.M."/>
            <person name="Pandolfi V."/>
            <person name="Bustamante F.O."/>
            <person name="Brasileiro-Vidal A.C."/>
            <person name="Benko-Iseppon A.M."/>
        </authorList>
    </citation>
    <scope>NUCLEOTIDE SEQUENCE [LARGE SCALE GENOMIC DNA]</scope>
    <source>
        <tissue evidence="2">Leaves</tissue>
    </source>
</reference>
<feature type="region of interest" description="Disordered" evidence="1">
    <location>
        <begin position="186"/>
        <end position="254"/>
    </location>
</feature>
<keyword evidence="3" id="KW-1185">Reference proteome</keyword>
<dbReference type="Proteomes" id="UP001341840">
    <property type="component" value="Unassembled WGS sequence"/>
</dbReference>
<accession>A0ABU6QKI0</accession>